<gene>
    <name evidence="2" type="ORF">GGR23_003990</name>
</gene>
<dbReference type="InterPro" id="IPR009061">
    <property type="entry name" value="DNA-bd_dom_put_sf"/>
</dbReference>
<accession>A0A7W6NMX1</accession>
<dbReference type="RefSeq" id="WP_183368029.1">
    <property type="nucleotide sequence ID" value="NZ_JACIEZ010000011.1"/>
</dbReference>
<feature type="domain" description="Helix-turn-helix" evidence="1">
    <location>
        <begin position="10"/>
        <end position="60"/>
    </location>
</feature>
<comment type="caution">
    <text evidence="2">The sequence shown here is derived from an EMBL/GenBank/DDBJ whole genome shotgun (WGS) entry which is preliminary data.</text>
</comment>
<dbReference type="GO" id="GO:0003677">
    <property type="term" value="F:DNA binding"/>
    <property type="evidence" value="ECO:0007669"/>
    <property type="project" value="UniProtKB-KW"/>
</dbReference>
<reference evidence="2 3" key="1">
    <citation type="submission" date="2020-08" db="EMBL/GenBank/DDBJ databases">
        <title>Genomic Encyclopedia of Type Strains, Phase IV (KMG-IV): sequencing the most valuable type-strain genomes for metagenomic binning, comparative biology and taxonomic classification.</title>
        <authorList>
            <person name="Goeker M."/>
        </authorList>
    </citation>
    <scope>NUCLEOTIDE SEQUENCE [LARGE SCALE GENOMIC DNA]</scope>
    <source>
        <strain evidence="2 3">DSM 29853</strain>
    </source>
</reference>
<keyword evidence="3" id="KW-1185">Reference proteome</keyword>
<dbReference type="Gene3D" id="1.10.1660.10">
    <property type="match status" value="1"/>
</dbReference>
<dbReference type="AlphaFoldDB" id="A0A7W6NMX1"/>
<dbReference type="Pfam" id="PF12728">
    <property type="entry name" value="HTH_17"/>
    <property type="match status" value="1"/>
</dbReference>
<dbReference type="InterPro" id="IPR041657">
    <property type="entry name" value="HTH_17"/>
</dbReference>
<evidence type="ECO:0000259" key="1">
    <source>
        <dbReference type="Pfam" id="PF12728"/>
    </source>
</evidence>
<dbReference type="SUPFAM" id="SSF46955">
    <property type="entry name" value="Putative DNA-binding domain"/>
    <property type="match status" value="1"/>
</dbReference>
<keyword evidence="2" id="KW-0238">DNA-binding</keyword>
<dbReference type="EMBL" id="JACIEZ010000011">
    <property type="protein sequence ID" value="MBB4066772.1"/>
    <property type="molecule type" value="Genomic_DNA"/>
</dbReference>
<evidence type="ECO:0000313" key="3">
    <source>
        <dbReference type="Proteomes" id="UP000528286"/>
    </source>
</evidence>
<organism evidence="2 3">
    <name type="scientific">Gellertiella hungarica</name>
    <dbReference type="NCBI Taxonomy" id="1572859"/>
    <lineage>
        <taxon>Bacteria</taxon>
        <taxon>Pseudomonadati</taxon>
        <taxon>Pseudomonadota</taxon>
        <taxon>Alphaproteobacteria</taxon>
        <taxon>Hyphomicrobiales</taxon>
        <taxon>Rhizobiaceae</taxon>
        <taxon>Gellertiella</taxon>
    </lineage>
</organism>
<evidence type="ECO:0000313" key="2">
    <source>
        <dbReference type="EMBL" id="MBB4066772.1"/>
    </source>
</evidence>
<sequence>MAITQRNEKYLDIGDVCERFGIARSTLYVWMKDPSFPPSVMIRKRRYFSELALARWEAERGGEDPDLPDRLHGLKPISGVISDYQGFVDAMVKRRSTMGISSMELDARSGMQEGYASKLENYGRPQGRGMGPDVFPLWLGGLKVGVVLVEIPRRPRRKKDQADVPQV</sequence>
<name>A0A7W6NMX1_9HYPH</name>
<dbReference type="Proteomes" id="UP000528286">
    <property type="component" value="Unassembled WGS sequence"/>
</dbReference>
<proteinExistence type="predicted"/>
<protein>
    <submittedName>
        <fullName evidence="2">Putative DNA-binding transcriptional regulator AlpA</fullName>
    </submittedName>
</protein>